<reference evidence="3" key="1">
    <citation type="submission" date="2024-06" db="EMBL/GenBank/DDBJ databases">
        <title>Caproicibacterium argilliputei sp. nov, a novel caproic acid producing anaerobic bacterium isolated from pit mud.</title>
        <authorList>
            <person name="Zeng C."/>
        </authorList>
    </citation>
    <scope>NUCLEOTIDE SEQUENCE [LARGE SCALE GENOMIC DNA]</scope>
    <source>
        <strain evidence="3">ZCY20-5</strain>
    </source>
</reference>
<dbReference type="RefSeq" id="WP_275844205.1">
    <property type="nucleotide sequence ID" value="NZ_CP135996.1"/>
</dbReference>
<evidence type="ECO:0000313" key="3">
    <source>
        <dbReference type="Proteomes" id="UP001300604"/>
    </source>
</evidence>
<dbReference type="EMBL" id="CP135996">
    <property type="protein sequence ID" value="WOC32146.1"/>
    <property type="molecule type" value="Genomic_DNA"/>
</dbReference>
<keyword evidence="3" id="KW-1185">Reference proteome</keyword>
<dbReference type="AlphaFoldDB" id="A0AA97H111"/>
<evidence type="ECO:0000259" key="1">
    <source>
        <dbReference type="Pfam" id="PF04865"/>
    </source>
</evidence>
<protein>
    <submittedName>
        <fullName evidence="2">Baseplate J/gp47 family protein</fullName>
    </submittedName>
</protein>
<evidence type="ECO:0000313" key="2">
    <source>
        <dbReference type="EMBL" id="WOC32146.1"/>
    </source>
</evidence>
<reference evidence="2 3" key="2">
    <citation type="submission" date="2024-06" db="EMBL/GenBank/DDBJ databases">
        <title>Caproicibacterium argilliputei sp. nov, a novel caproic acid producing anaerobic bacterium isolated from pit mud.</title>
        <authorList>
            <person name="Xia S."/>
        </authorList>
    </citation>
    <scope>NUCLEOTIDE SEQUENCE [LARGE SCALE GENOMIC DNA]</scope>
    <source>
        <strain evidence="2 3">ZCY20-5</strain>
    </source>
</reference>
<dbReference type="PANTHER" id="PTHR37829:SF3">
    <property type="entry name" value="PROTEIN JAYE-RELATED"/>
    <property type="match status" value="1"/>
</dbReference>
<accession>A0AA97H111</accession>
<sequence>MISYEELVQRMNTAYAKETGFAPDAASDTAIRFRVLAGEVYNLLTDLAWLKQSLLPQTAVGGQLDKLAQEHGLQRAQAAQAQGSLQFTTAQDVPFAVVLSAGTQCTTGGENPVLVETLEELRLPVRGGQTAVVQARAVKSGPAGNLAAGAVNALVTANTYVASVTNPQGFSGGRDAQTDSQLRKQLLELGQQQSNGTNLAFYRRLAQQAAGVSSVSVQAVTPAAGEVTVWLAAAGVAAPEEVVQRVQKSMEKARELNVQVHVYPAKTAPVTVAVTMRAKDGQEAIAAAETVRSAVRTGFSGLQIGETPSAAQVCTWIYSTGVVQEAVLQADTVFPAAAADTLVTLKSVEVFT</sequence>
<organism evidence="2 3">
    <name type="scientific">Caproicibacterium argilliputei</name>
    <dbReference type="NCBI Taxonomy" id="3030016"/>
    <lineage>
        <taxon>Bacteria</taxon>
        <taxon>Bacillati</taxon>
        <taxon>Bacillota</taxon>
        <taxon>Clostridia</taxon>
        <taxon>Eubacteriales</taxon>
        <taxon>Oscillospiraceae</taxon>
        <taxon>Caproicibacterium</taxon>
    </lineage>
</organism>
<dbReference type="InterPro" id="IPR052399">
    <property type="entry name" value="Phage_Baseplate_Assmbl_Protein"/>
</dbReference>
<dbReference type="KEGG" id="carl:PXC00_13300"/>
<dbReference type="InterPro" id="IPR006949">
    <property type="entry name" value="Barrel_Baseplate_J-like"/>
</dbReference>
<proteinExistence type="predicted"/>
<dbReference type="Pfam" id="PF04865">
    <property type="entry name" value="Baseplate_J"/>
    <property type="match status" value="1"/>
</dbReference>
<gene>
    <name evidence="2" type="ORF">PXC00_13300</name>
</gene>
<dbReference type="Proteomes" id="UP001300604">
    <property type="component" value="Chromosome"/>
</dbReference>
<name>A0AA97H111_9FIRM</name>
<feature type="domain" description="Baseplate protein J-like barrel" evidence="1">
    <location>
        <begin position="85"/>
        <end position="173"/>
    </location>
</feature>
<dbReference type="PANTHER" id="PTHR37829">
    <property type="entry name" value="PHAGE-LIKE ELEMENT PBSX PROTEIN XKDT"/>
    <property type="match status" value="1"/>
</dbReference>